<evidence type="ECO:0000313" key="2">
    <source>
        <dbReference type="Proteomes" id="UP001355207"/>
    </source>
</evidence>
<gene>
    <name evidence="1" type="ORF">L201_002132</name>
</gene>
<proteinExistence type="predicted"/>
<dbReference type="EMBL" id="CP144099">
    <property type="protein sequence ID" value="WWC87244.1"/>
    <property type="molecule type" value="Genomic_DNA"/>
</dbReference>
<protein>
    <submittedName>
        <fullName evidence="1">Uncharacterized protein</fullName>
    </submittedName>
</protein>
<sequence length="242" mass="27361">MDFEIQVVPGLELSGRTRFENCARFVPHHDSKYNKEDTLTIECSSAPTPQSLQNHTALETSPLNLGGETLSLQRLMEEISEFTFNEDFLSLTLDRTSSPIIENKPEKATLTINTHIGSGYLWDFWLGDHSVWGKVILKLVNANYCSREDPEGEEIIAPGGILLEAIKEELLYLGPLSDLQGDLVPKYHGLYQSSGSTEYYAIILEFAGHPLEPEMVNSNEEWKQKLYLAYEQLHKRVFAAQP</sequence>
<dbReference type="AlphaFoldDB" id="A0AAX4JQW2"/>
<accession>A0AAX4JQW2</accession>
<evidence type="ECO:0000313" key="1">
    <source>
        <dbReference type="EMBL" id="WWC87244.1"/>
    </source>
</evidence>
<dbReference type="GeneID" id="91092804"/>
<name>A0AAX4JQW2_9TREE</name>
<keyword evidence="2" id="KW-1185">Reference proteome</keyword>
<dbReference type="RefSeq" id="XP_066074007.1">
    <property type="nucleotide sequence ID" value="XM_066217910.1"/>
</dbReference>
<organism evidence="1 2">
    <name type="scientific">Kwoniella dendrophila CBS 6074</name>
    <dbReference type="NCBI Taxonomy" id="1295534"/>
    <lineage>
        <taxon>Eukaryota</taxon>
        <taxon>Fungi</taxon>
        <taxon>Dikarya</taxon>
        <taxon>Basidiomycota</taxon>
        <taxon>Agaricomycotina</taxon>
        <taxon>Tremellomycetes</taxon>
        <taxon>Tremellales</taxon>
        <taxon>Cryptococcaceae</taxon>
        <taxon>Kwoniella</taxon>
    </lineage>
</organism>
<dbReference type="Proteomes" id="UP001355207">
    <property type="component" value="Chromosome 2"/>
</dbReference>
<reference evidence="1 2" key="1">
    <citation type="submission" date="2024-01" db="EMBL/GenBank/DDBJ databases">
        <title>Comparative genomics of Cryptococcus and Kwoniella reveals pathogenesis evolution and contrasting modes of karyotype evolution via chromosome fusion or intercentromeric recombination.</title>
        <authorList>
            <person name="Coelho M.A."/>
            <person name="David-Palma M."/>
            <person name="Shea T."/>
            <person name="Bowers K."/>
            <person name="McGinley-Smith S."/>
            <person name="Mohammad A.W."/>
            <person name="Gnirke A."/>
            <person name="Yurkov A.M."/>
            <person name="Nowrousian M."/>
            <person name="Sun S."/>
            <person name="Cuomo C.A."/>
            <person name="Heitman J."/>
        </authorList>
    </citation>
    <scope>NUCLEOTIDE SEQUENCE [LARGE SCALE GENOMIC DNA]</scope>
    <source>
        <strain evidence="1 2">CBS 6074</strain>
    </source>
</reference>